<dbReference type="SUPFAM" id="SSF51430">
    <property type="entry name" value="NAD(P)-linked oxidoreductase"/>
    <property type="match status" value="1"/>
</dbReference>
<comment type="caution">
    <text evidence="3">The sequence shown here is derived from an EMBL/GenBank/DDBJ whole genome shotgun (WGS) entry which is preliminary data.</text>
</comment>
<dbReference type="RefSeq" id="WP_123132578.1">
    <property type="nucleotide sequence ID" value="NZ_RJJE01000009.1"/>
</dbReference>
<dbReference type="InterPro" id="IPR020471">
    <property type="entry name" value="AKR"/>
</dbReference>
<evidence type="ECO:0000259" key="2">
    <source>
        <dbReference type="Pfam" id="PF00248"/>
    </source>
</evidence>
<dbReference type="PANTHER" id="PTHR43364">
    <property type="entry name" value="NADH-SPECIFIC METHYLGLYOXAL REDUCTASE-RELATED"/>
    <property type="match status" value="1"/>
</dbReference>
<evidence type="ECO:0000256" key="1">
    <source>
        <dbReference type="ARBA" id="ARBA00023002"/>
    </source>
</evidence>
<dbReference type="InterPro" id="IPR023210">
    <property type="entry name" value="NADP_OxRdtase_dom"/>
</dbReference>
<organism evidence="3 4">
    <name type="scientific">Rufibacter immobilis</name>
    <dbReference type="NCBI Taxonomy" id="1348778"/>
    <lineage>
        <taxon>Bacteria</taxon>
        <taxon>Pseudomonadati</taxon>
        <taxon>Bacteroidota</taxon>
        <taxon>Cytophagia</taxon>
        <taxon>Cytophagales</taxon>
        <taxon>Hymenobacteraceae</taxon>
        <taxon>Rufibacter</taxon>
    </lineage>
</organism>
<evidence type="ECO:0000313" key="3">
    <source>
        <dbReference type="EMBL" id="RNI29492.1"/>
    </source>
</evidence>
<keyword evidence="4" id="KW-1185">Reference proteome</keyword>
<dbReference type="CDD" id="cd19149">
    <property type="entry name" value="AKR_AKR11B2"/>
    <property type="match status" value="1"/>
</dbReference>
<dbReference type="AlphaFoldDB" id="A0A3M9MVB9"/>
<dbReference type="PANTHER" id="PTHR43364:SF4">
    <property type="entry name" value="NAD(P)-LINKED OXIDOREDUCTASE SUPERFAMILY PROTEIN"/>
    <property type="match status" value="1"/>
</dbReference>
<dbReference type="Pfam" id="PF00248">
    <property type="entry name" value="Aldo_ket_red"/>
    <property type="match status" value="1"/>
</dbReference>
<protein>
    <submittedName>
        <fullName evidence="3">Aldo/keto reductase</fullName>
    </submittedName>
</protein>
<accession>A0A3M9MVB9</accession>
<dbReference type="GO" id="GO:0005829">
    <property type="term" value="C:cytosol"/>
    <property type="evidence" value="ECO:0007669"/>
    <property type="project" value="UniProtKB-ARBA"/>
</dbReference>
<dbReference type="Gene3D" id="3.20.20.100">
    <property type="entry name" value="NADP-dependent oxidoreductase domain"/>
    <property type="match status" value="1"/>
</dbReference>
<sequence>MEYRKLGASDLEVTVLTFGAWAAGGWMWGGTERQEAVDAIKAAYDHGMTSIDTAPIYGQGLSEEIVGEAIKGIPRDKVQILTKYGMRWDLAKGDFAMHSQDNQGNPIDVYKYAGRESIIKECEDSLRRLGTDYIDLYQIHWPDSTTPIQETMEAVAQLLKEGKIRQAGVSNYNVAQMQEAEKYVTLASNQVPYSMVNRGIEADVVPYCLEHNKAILAYSPLERGLLTGKIKPGHHFNEGDHRAQLPVYQPQSLEKVNAFLNKIKPLADDKNATLGQLVLRWTIAQPGITIALVGARNAEQTIQNAKAMDVQLSQEEISFMTEELNKLDLPK</sequence>
<evidence type="ECO:0000313" key="4">
    <source>
        <dbReference type="Proteomes" id="UP000271010"/>
    </source>
</evidence>
<dbReference type="InterPro" id="IPR036812">
    <property type="entry name" value="NAD(P)_OxRdtase_dom_sf"/>
</dbReference>
<name>A0A3M9MVB9_9BACT</name>
<feature type="domain" description="NADP-dependent oxidoreductase" evidence="2">
    <location>
        <begin position="16"/>
        <end position="320"/>
    </location>
</feature>
<dbReference type="GO" id="GO:0016491">
    <property type="term" value="F:oxidoreductase activity"/>
    <property type="evidence" value="ECO:0007669"/>
    <property type="project" value="UniProtKB-KW"/>
</dbReference>
<dbReference type="EMBL" id="RJJE01000009">
    <property type="protein sequence ID" value="RNI29492.1"/>
    <property type="molecule type" value="Genomic_DNA"/>
</dbReference>
<gene>
    <name evidence="3" type="ORF">EFA69_08010</name>
</gene>
<proteinExistence type="predicted"/>
<dbReference type="Proteomes" id="UP000271010">
    <property type="component" value="Unassembled WGS sequence"/>
</dbReference>
<keyword evidence="1" id="KW-0560">Oxidoreductase</keyword>
<dbReference type="OrthoDB" id="9773828at2"/>
<reference evidence="3 4" key="1">
    <citation type="submission" date="2018-11" db="EMBL/GenBank/DDBJ databases">
        <title>Rufibacter latericius sp. nov., isolated from water in Baiyang Lake.</title>
        <authorList>
            <person name="Yang Y."/>
        </authorList>
    </citation>
    <scope>NUCLEOTIDE SEQUENCE [LARGE SCALE GENOMIC DNA]</scope>
    <source>
        <strain evidence="3 4">MCC P1</strain>
    </source>
</reference>
<dbReference type="PRINTS" id="PR00069">
    <property type="entry name" value="ALDKETRDTASE"/>
</dbReference>
<dbReference type="FunFam" id="3.20.20.100:FF:000004">
    <property type="entry name" value="Oxidoreductase, aldo/keto reductase"/>
    <property type="match status" value="1"/>
</dbReference>
<dbReference type="InterPro" id="IPR050523">
    <property type="entry name" value="AKR_Detox_Biosynth"/>
</dbReference>